<evidence type="ECO:0000256" key="7">
    <source>
        <dbReference type="SAM" id="MobiDB-lite"/>
    </source>
</evidence>
<dbReference type="Pfam" id="PF07524">
    <property type="entry name" value="Bromo_TP"/>
    <property type="match status" value="1"/>
</dbReference>
<evidence type="ECO:0000256" key="3">
    <source>
        <dbReference type="ARBA" id="ARBA00023117"/>
    </source>
</evidence>
<keyword evidence="10" id="KW-1185">Reference proteome</keyword>
<organism evidence="9 10">
    <name type="scientific">Heliocybe sulcata</name>
    <dbReference type="NCBI Taxonomy" id="5364"/>
    <lineage>
        <taxon>Eukaryota</taxon>
        <taxon>Fungi</taxon>
        <taxon>Dikarya</taxon>
        <taxon>Basidiomycota</taxon>
        <taxon>Agaricomycotina</taxon>
        <taxon>Agaricomycetes</taxon>
        <taxon>Gloeophyllales</taxon>
        <taxon>Gloeophyllaceae</taxon>
        <taxon>Heliocybe</taxon>
    </lineage>
</organism>
<comment type="subcellular location">
    <subcellularLocation>
        <location evidence="1">Nucleus</location>
    </subcellularLocation>
</comment>
<name>A0A5C3N432_9AGAM</name>
<dbReference type="PANTHER" id="PTHR47343:SF1">
    <property type="entry name" value="TRANSCRIPTIONAL ACTIVATOR SPT7"/>
    <property type="match status" value="1"/>
</dbReference>
<feature type="compositionally biased region" description="Pro residues" evidence="7">
    <location>
        <begin position="628"/>
        <end position="641"/>
    </location>
</feature>
<dbReference type="PANTHER" id="PTHR47343">
    <property type="entry name" value="TRANSCRIPTIONAL ACTIVATOR SPT7"/>
    <property type="match status" value="1"/>
</dbReference>
<dbReference type="GO" id="GO:0046982">
    <property type="term" value="F:protein heterodimerization activity"/>
    <property type="evidence" value="ECO:0007669"/>
    <property type="project" value="InterPro"/>
</dbReference>
<evidence type="ECO:0000313" key="10">
    <source>
        <dbReference type="Proteomes" id="UP000305948"/>
    </source>
</evidence>
<keyword evidence="3 6" id="KW-0103">Bromodomain</keyword>
<dbReference type="GO" id="GO:0006357">
    <property type="term" value="P:regulation of transcription by RNA polymerase II"/>
    <property type="evidence" value="ECO:0007669"/>
    <property type="project" value="TreeGrafter"/>
</dbReference>
<reference evidence="9 10" key="1">
    <citation type="journal article" date="2019" name="Nat. Ecol. Evol.">
        <title>Megaphylogeny resolves global patterns of mushroom evolution.</title>
        <authorList>
            <person name="Varga T."/>
            <person name="Krizsan K."/>
            <person name="Foldi C."/>
            <person name="Dima B."/>
            <person name="Sanchez-Garcia M."/>
            <person name="Sanchez-Ramirez S."/>
            <person name="Szollosi G.J."/>
            <person name="Szarkandi J.G."/>
            <person name="Papp V."/>
            <person name="Albert L."/>
            <person name="Andreopoulos W."/>
            <person name="Angelini C."/>
            <person name="Antonin V."/>
            <person name="Barry K.W."/>
            <person name="Bougher N.L."/>
            <person name="Buchanan P."/>
            <person name="Buyck B."/>
            <person name="Bense V."/>
            <person name="Catcheside P."/>
            <person name="Chovatia M."/>
            <person name="Cooper J."/>
            <person name="Damon W."/>
            <person name="Desjardin D."/>
            <person name="Finy P."/>
            <person name="Geml J."/>
            <person name="Haridas S."/>
            <person name="Hughes K."/>
            <person name="Justo A."/>
            <person name="Karasinski D."/>
            <person name="Kautmanova I."/>
            <person name="Kiss B."/>
            <person name="Kocsube S."/>
            <person name="Kotiranta H."/>
            <person name="LaButti K.M."/>
            <person name="Lechner B.E."/>
            <person name="Liimatainen K."/>
            <person name="Lipzen A."/>
            <person name="Lukacs Z."/>
            <person name="Mihaltcheva S."/>
            <person name="Morgado L.N."/>
            <person name="Niskanen T."/>
            <person name="Noordeloos M.E."/>
            <person name="Ohm R.A."/>
            <person name="Ortiz-Santana B."/>
            <person name="Ovrebo C."/>
            <person name="Racz N."/>
            <person name="Riley R."/>
            <person name="Savchenko A."/>
            <person name="Shiryaev A."/>
            <person name="Soop K."/>
            <person name="Spirin V."/>
            <person name="Szebenyi C."/>
            <person name="Tomsovsky M."/>
            <person name="Tulloss R.E."/>
            <person name="Uehling J."/>
            <person name="Grigoriev I.V."/>
            <person name="Vagvolgyi C."/>
            <person name="Papp T."/>
            <person name="Martin F.M."/>
            <person name="Miettinen O."/>
            <person name="Hibbett D.S."/>
            <person name="Nagy L.G."/>
        </authorList>
    </citation>
    <scope>NUCLEOTIDE SEQUENCE [LARGE SCALE GENOMIC DNA]</scope>
    <source>
        <strain evidence="9 10">OMC1185</strain>
    </source>
</reference>
<dbReference type="EMBL" id="ML213512">
    <property type="protein sequence ID" value="TFK50878.1"/>
    <property type="molecule type" value="Genomic_DNA"/>
</dbReference>
<evidence type="ECO:0000313" key="9">
    <source>
        <dbReference type="EMBL" id="TFK50878.1"/>
    </source>
</evidence>
<feature type="compositionally biased region" description="Basic and acidic residues" evidence="7">
    <location>
        <begin position="336"/>
        <end position="351"/>
    </location>
</feature>
<feature type="compositionally biased region" description="Polar residues" evidence="7">
    <location>
        <begin position="733"/>
        <end position="747"/>
    </location>
</feature>
<feature type="region of interest" description="Disordered" evidence="7">
    <location>
        <begin position="180"/>
        <end position="201"/>
    </location>
</feature>
<keyword evidence="4" id="KW-0804">Transcription</keyword>
<dbReference type="STRING" id="5364.A0A5C3N432"/>
<proteinExistence type="predicted"/>
<feature type="region of interest" description="Disordered" evidence="7">
    <location>
        <begin position="331"/>
        <end position="374"/>
    </location>
</feature>
<accession>A0A5C3N432</accession>
<feature type="compositionally biased region" description="Low complexity" evidence="7">
    <location>
        <begin position="717"/>
        <end position="732"/>
    </location>
</feature>
<feature type="region of interest" description="Disordered" evidence="7">
    <location>
        <begin position="673"/>
        <end position="802"/>
    </location>
</feature>
<evidence type="ECO:0000256" key="1">
    <source>
        <dbReference type="ARBA" id="ARBA00004123"/>
    </source>
</evidence>
<dbReference type="InterPro" id="IPR001487">
    <property type="entry name" value="Bromodomain"/>
</dbReference>
<keyword evidence="2" id="KW-0805">Transcription regulation</keyword>
<sequence length="802" mass="87397">MNNLLRTLTESKFKSSLPEHELKLLLTTVKESRRNINDPKVSDPFYDALEDLLHDLRMVTVDNRDAEPFLKPVSRAEAPDYNDVIPNPMDLQTMLKKVKQKSYKSKKEFKDDLDLIWSNCLTYNAAENHPIRGCATRLKAKAERLLANITDRRERLEPVIPAALGASNVKVNGFTSHGFRPRSPVSPPQMAAPKKPSPAAPVKLIIPSRKPGEKVPFADSYTLDRTPEGMALFKHLDEELEHGDHVYVIDKLREVLSGVVSPPHSGDQWTVDGEVGEKRKINGGADSRPRKRTRLQSHIPSEQEKEALDLWWLAVQSPAFLANGFPTLTGAESADVDNRRHSLKESKDLPLAKKKTRKKRKPDGAPKPNSTLNLINDNIRTIKRVRHAHAKLATLNSQQQAQNEEGGTQPPEPPDLSSVAADIDDTVDEKPWRPAGRGIELGEELADDCLHWMGSKILEHAGFQGTSKAALDVLAGVTSEYLQNVGRTLRFLVDRYSGNMTAEEIILHTLFESGTTKIQDLERYVKDDIVRYGSRLGELEKKLSTAYSDAAADEVMDDDALFAHEDDENEDGAFVMGNFADALGDDFLGLKELGIADEFGLSSLSVPKKLLRGKNKAGQGSSAAAKPAEPPPPFPPPPPLLPLDVNGAEEQIGLLKPYYQQRLSAMATTTAAPSLGYSVPQPTLTDDVPQPSRTKIGPLGQIMKPPASSSAKKKSKPAAAADTSASMAPTSTVSATAPHSAPNSNADGRSLAPTTAPVTPAPAPAPTPVKKNPVGRPRKKKLPEGTSPDTSTNNRNSNPPQS</sequence>
<dbReference type="Proteomes" id="UP000305948">
    <property type="component" value="Unassembled WGS sequence"/>
</dbReference>
<feature type="region of interest" description="Disordered" evidence="7">
    <location>
        <begin position="612"/>
        <end position="645"/>
    </location>
</feature>
<dbReference type="OrthoDB" id="21449at2759"/>
<dbReference type="InterPro" id="IPR036427">
    <property type="entry name" value="Bromodomain-like_sf"/>
</dbReference>
<feature type="compositionally biased region" description="Polar residues" evidence="7">
    <location>
        <begin position="397"/>
        <end position="406"/>
    </location>
</feature>
<dbReference type="GO" id="GO:0000124">
    <property type="term" value="C:SAGA complex"/>
    <property type="evidence" value="ECO:0007669"/>
    <property type="project" value="InterPro"/>
</dbReference>
<dbReference type="GO" id="GO:0006325">
    <property type="term" value="P:chromatin organization"/>
    <property type="evidence" value="ECO:0007669"/>
    <property type="project" value="UniProtKB-ARBA"/>
</dbReference>
<keyword evidence="5" id="KW-0539">Nucleus</keyword>
<evidence type="ECO:0000256" key="6">
    <source>
        <dbReference type="PROSITE-ProRule" id="PRU00035"/>
    </source>
</evidence>
<feature type="compositionally biased region" description="Polar residues" evidence="7">
    <location>
        <begin position="787"/>
        <end position="802"/>
    </location>
</feature>
<evidence type="ECO:0000256" key="2">
    <source>
        <dbReference type="ARBA" id="ARBA00023015"/>
    </source>
</evidence>
<dbReference type="PRINTS" id="PR00503">
    <property type="entry name" value="BROMODOMAIN"/>
</dbReference>
<dbReference type="InterPro" id="IPR037782">
    <property type="entry name" value="Spt7"/>
</dbReference>
<dbReference type="SMART" id="SM00297">
    <property type="entry name" value="BROMO"/>
    <property type="match status" value="1"/>
</dbReference>
<evidence type="ECO:0000259" key="8">
    <source>
        <dbReference type="PROSITE" id="PS50014"/>
    </source>
</evidence>
<dbReference type="CDD" id="cd22927">
    <property type="entry name" value="HFD_SPT7"/>
    <property type="match status" value="1"/>
</dbReference>
<dbReference type="Gene3D" id="1.20.920.10">
    <property type="entry name" value="Bromodomain-like"/>
    <property type="match status" value="1"/>
</dbReference>
<gene>
    <name evidence="9" type="ORF">OE88DRAFT_1660007</name>
</gene>
<feature type="region of interest" description="Disordered" evidence="7">
    <location>
        <begin position="279"/>
        <end position="301"/>
    </location>
</feature>
<protein>
    <recommendedName>
        <fullName evidence="8">Bromo domain-containing protein</fullName>
    </recommendedName>
</protein>
<dbReference type="GO" id="GO:0005198">
    <property type="term" value="F:structural molecule activity"/>
    <property type="evidence" value="ECO:0007669"/>
    <property type="project" value="TreeGrafter"/>
</dbReference>
<feature type="region of interest" description="Disordered" evidence="7">
    <location>
        <begin position="397"/>
        <end position="419"/>
    </location>
</feature>
<evidence type="ECO:0000256" key="5">
    <source>
        <dbReference type="ARBA" id="ARBA00023242"/>
    </source>
</evidence>
<feature type="compositionally biased region" description="Basic residues" evidence="7">
    <location>
        <begin position="352"/>
        <end position="361"/>
    </location>
</feature>
<dbReference type="AlphaFoldDB" id="A0A5C3N432"/>
<dbReference type="InterPro" id="IPR009072">
    <property type="entry name" value="Histone-fold"/>
</dbReference>
<dbReference type="Gene3D" id="1.10.20.10">
    <property type="entry name" value="Histone, subunit A"/>
    <property type="match status" value="1"/>
</dbReference>
<dbReference type="SUPFAM" id="SSF47370">
    <property type="entry name" value="Bromodomain"/>
    <property type="match status" value="1"/>
</dbReference>
<dbReference type="Pfam" id="PF00439">
    <property type="entry name" value="Bromodomain"/>
    <property type="match status" value="1"/>
</dbReference>
<dbReference type="GO" id="GO:0046695">
    <property type="term" value="C:SLIK (SAGA-like) complex"/>
    <property type="evidence" value="ECO:0007669"/>
    <property type="project" value="InterPro"/>
</dbReference>
<dbReference type="InterPro" id="IPR006565">
    <property type="entry name" value="BTP"/>
</dbReference>
<feature type="domain" description="Bromo" evidence="8">
    <location>
        <begin position="61"/>
        <end position="131"/>
    </location>
</feature>
<dbReference type="PROSITE" id="PS50014">
    <property type="entry name" value="BROMODOMAIN_2"/>
    <property type="match status" value="1"/>
</dbReference>
<dbReference type="GO" id="GO:0005634">
    <property type="term" value="C:nucleus"/>
    <property type="evidence" value="ECO:0007669"/>
    <property type="project" value="UniProtKB-SubCell"/>
</dbReference>
<evidence type="ECO:0000256" key="4">
    <source>
        <dbReference type="ARBA" id="ARBA00023163"/>
    </source>
</evidence>